<protein>
    <submittedName>
        <fullName evidence="6">OLC1v1029692C6</fullName>
    </submittedName>
</protein>
<dbReference type="InterPro" id="IPR037027">
    <property type="entry name" value="YqgF/RNaseH-like_dom_sf"/>
</dbReference>
<proteinExistence type="inferred from homology"/>
<dbReference type="SUPFAM" id="SSF53098">
    <property type="entry name" value="Ribonuclease H-like"/>
    <property type="match status" value="1"/>
</dbReference>
<evidence type="ECO:0000256" key="1">
    <source>
        <dbReference type="ARBA" id="ARBA00022490"/>
    </source>
</evidence>
<evidence type="ECO:0000256" key="3">
    <source>
        <dbReference type="ARBA" id="ARBA00022722"/>
    </source>
</evidence>
<dbReference type="GO" id="GO:0016787">
    <property type="term" value="F:hydrolase activity"/>
    <property type="evidence" value="ECO:0007669"/>
    <property type="project" value="UniProtKB-KW"/>
</dbReference>
<evidence type="ECO:0000256" key="2">
    <source>
        <dbReference type="ARBA" id="ARBA00022517"/>
    </source>
</evidence>
<reference evidence="6" key="1">
    <citation type="submission" date="2023-03" db="EMBL/GenBank/DDBJ databases">
        <authorList>
            <person name="Julca I."/>
        </authorList>
    </citation>
    <scope>NUCLEOTIDE SEQUENCE</scope>
</reference>
<keyword evidence="1" id="KW-0963">Cytoplasm</keyword>
<dbReference type="PANTHER" id="PTHR33317">
    <property type="entry name" value="POLYNUCLEOTIDYL TRANSFERASE, RIBONUCLEASE H-LIKE SUPERFAMILY PROTEIN"/>
    <property type="match status" value="1"/>
</dbReference>
<dbReference type="GO" id="GO:0000967">
    <property type="term" value="P:rRNA 5'-end processing"/>
    <property type="evidence" value="ECO:0007669"/>
    <property type="project" value="TreeGrafter"/>
</dbReference>
<keyword evidence="4" id="KW-0378">Hydrolase</keyword>
<name>A0AAV1CF48_OLDCO</name>
<dbReference type="InterPro" id="IPR006641">
    <property type="entry name" value="YqgF/RNaseH-like_dom"/>
</dbReference>
<evidence type="ECO:0000256" key="4">
    <source>
        <dbReference type="ARBA" id="ARBA00022801"/>
    </source>
</evidence>
<keyword evidence="2" id="KW-0690">Ribosome biogenesis</keyword>
<dbReference type="FunFam" id="3.30.420.140:FF:000008">
    <property type="entry name" value="Putative pre-16S rRNA nuclease"/>
    <property type="match status" value="1"/>
</dbReference>
<dbReference type="SMART" id="SM00732">
    <property type="entry name" value="YqgFc"/>
    <property type="match status" value="1"/>
</dbReference>
<sequence length="212" mass="23886">MWWQEWMVQAVVGIWKDEHGEMGSLSEDEQGNVPILKYMKYLKPIQLFQELLKTNQHKTNRLLGLDVGDKYVGLAISDVHNKVASPSSVLVRKKDNIDLMAGDFQLLISRLSLMGFVVGYPFNKQKNSADAVQVNLFINDLCATGKLEGVNYTIWEECFSSKSMGFVLNPLDLHHVHKKTAMDKFAAVAILQGYLDFVNRIQSSDSSEASSE</sequence>
<gene>
    <name evidence="6" type="ORF">OLC1_LOCUS5310</name>
</gene>
<organism evidence="6 7">
    <name type="scientific">Oldenlandia corymbosa var. corymbosa</name>
    <dbReference type="NCBI Taxonomy" id="529605"/>
    <lineage>
        <taxon>Eukaryota</taxon>
        <taxon>Viridiplantae</taxon>
        <taxon>Streptophyta</taxon>
        <taxon>Embryophyta</taxon>
        <taxon>Tracheophyta</taxon>
        <taxon>Spermatophyta</taxon>
        <taxon>Magnoliopsida</taxon>
        <taxon>eudicotyledons</taxon>
        <taxon>Gunneridae</taxon>
        <taxon>Pentapetalae</taxon>
        <taxon>asterids</taxon>
        <taxon>lamiids</taxon>
        <taxon>Gentianales</taxon>
        <taxon>Rubiaceae</taxon>
        <taxon>Rubioideae</taxon>
        <taxon>Spermacoceae</taxon>
        <taxon>Hedyotis-Oldenlandia complex</taxon>
        <taxon>Oldenlandia</taxon>
    </lineage>
</organism>
<evidence type="ECO:0000313" key="7">
    <source>
        <dbReference type="Proteomes" id="UP001161247"/>
    </source>
</evidence>
<evidence type="ECO:0000259" key="5">
    <source>
        <dbReference type="SMART" id="SM00732"/>
    </source>
</evidence>
<dbReference type="HAMAP" id="MF_00651">
    <property type="entry name" value="Nuclease_YqgF"/>
    <property type="match status" value="1"/>
</dbReference>
<keyword evidence="7" id="KW-1185">Reference proteome</keyword>
<dbReference type="PANTHER" id="PTHR33317:SF1">
    <property type="entry name" value="POLYNUCLEOTIDYL TRANSFERASE, RIBONUCLEASE H-LIKE SUPERFAMILY PROTEIN"/>
    <property type="match status" value="1"/>
</dbReference>
<dbReference type="Gene3D" id="3.30.420.140">
    <property type="entry name" value="YqgF/RNase H-like domain"/>
    <property type="match status" value="1"/>
</dbReference>
<dbReference type="GO" id="GO:0004518">
    <property type="term" value="F:nuclease activity"/>
    <property type="evidence" value="ECO:0007669"/>
    <property type="project" value="UniProtKB-KW"/>
</dbReference>
<dbReference type="InterPro" id="IPR005227">
    <property type="entry name" value="YqgF"/>
</dbReference>
<dbReference type="InterPro" id="IPR012337">
    <property type="entry name" value="RNaseH-like_sf"/>
</dbReference>
<feature type="domain" description="YqgF/RNase H-like" evidence="5">
    <location>
        <begin position="60"/>
        <end position="164"/>
    </location>
</feature>
<dbReference type="AlphaFoldDB" id="A0AAV1CF48"/>
<evidence type="ECO:0000313" key="6">
    <source>
        <dbReference type="EMBL" id="CAI9094042.1"/>
    </source>
</evidence>
<accession>A0AAV1CF48</accession>
<dbReference type="CDD" id="cd16964">
    <property type="entry name" value="YqgF"/>
    <property type="match status" value="1"/>
</dbReference>
<dbReference type="Proteomes" id="UP001161247">
    <property type="component" value="Chromosome 2"/>
</dbReference>
<dbReference type="Pfam" id="PF03652">
    <property type="entry name" value="RuvX"/>
    <property type="match status" value="1"/>
</dbReference>
<keyword evidence="3" id="KW-0540">Nuclease</keyword>
<dbReference type="EMBL" id="OX459119">
    <property type="protein sequence ID" value="CAI9094042.1"/>
    <property type="molecule type" value="Genomic_DNA"/>
</dbReference>